<dbReference type="EMBL" id="PCGC01000002">
    <property type="protein sequence ID" value="PHL22812.1"/>
    <property type="molecule type" value="Genomic_DNA"/>
</dbReference>
<evidence type="ECO:0000313" key="1">
    <source>
        <dbReference type="EMBL" id="KAB7577299.1"/>
    </source>
</evidence>
<dbReference type="Proteomes" id="UP000249070">
    <property type="component" value="Unassembled WGS sequence"/>
</dbReference>
<evidence type="ECO:0000313" key="2">
    <source>
        <dbReference type="EMBL" id="OOL83241.1"/>
    </source>
</evidence>
<reference evidence="4 7" key="3">
    <citation type="submission" date="2018-05" db="EMBL/GenBank/DDBJ databases">
        <title>Vancomycin-resistant Enterococcus faecium strain from Chelyabinsk, Russia.</title>
        <authorList>
            <person name="Gostev V."/>
            <person name="Goncharov A."/>
            <person name="Kolodzhieva V."/>
            <person name="Suvorov A."/>
            <person name="Sidorenko S."/>
            <person name="Zueva L."/>
        </authorList>
    </citation>
    <scope>NUCLEOTIDE SEQUENCE [LARGE SCALE GENOMIC DNA]</scope>
    <source>
        <strain evidence="4 7">20</strain>
    </source>
</reference>
<evidence type="ECO:0000313" key="5">
    <source>
        <dbReference type="Proteomes" id="UP000191171"/>
    </source>
</evidence>
<gene>
    <name evidence="2" type="ORF">B1P95_04980</name>
    <name evidence="3" type="ORF">CQR37_01475</name>
    <name evidence="4" type="ORF">DKP91_09570</name>
    <name evidence="1" type="ORF">GBM73_08190</name>
</gene>
<evidence type="ECO:0000313" key="3">
    <source>
        <dbReference type="EMBL" id="PHL22812.1"/>
    </source>
</evidence>
<dbReference type="Proteomes" id="UP000469871">
    <property type="component" value="Unassembled WGS sequence"/>
</dbReference>
<dbReference type="AlphaFoldDB" id="A0A1M2WJM2"/>
<name>A0A1M2WJM2_ENTFC</name>
<sequence>MIFFISEYINQTPFYSKNTEKINGGQVSTDFSIIVYFSGAFTDDKNFIMNLKNDTTKIKK</sequence>
<organism evidence="3 6">
    <name type="scientific">Enterococcus faecium</name>
    <name type="common">Streptococcus faecium</name>
    <dbReference type="NCBI Taxonomy" id="1352"/>
    <lineage>
        <taxon>Bacteria</taxon>
        <taxon>Bacillati</taxon>
        <taxon>Bacillota</taxon>
        <taxon>Bacilli</taxon>
        <taxon>Lactobacillales</taxon>
        <taxon>Enterococcaceae</taxon>
        <taxon>Enterococcus</taxon>
    </lineage>
</organism>
<dbReference type="EMBL" id="WEFP01000001">
    <property type="protein sequence ID" value="KAB7577299.1"/>
    <property type="molecule type" value="Genomic_DNA"/>
</dbReference>
<proteinExistence type="predicted"/>
<reference evidence="2 5" key="1">
    <citation type="submission" date="2017-02" db="EMBL/GenBank/DDBJ databases">
        <title>Clonality and virulence of isolates of VRE in Hematopoietic Stem Cell Transplanted (HSCT) patients.</title>
        <authorList>
            <person name="Marchi A.P."/>
            <person name="Martins R.C."/>
            <person name="Marie S.K."/>
            <person name="Levin A.S."/>
            <person name="Costa S.F."/>
        </authorList>
    </citation>
    <scope>NUCLEOTIDE SEQUENCE [LARGE SCALE GENOMIC DNA]</scope>
    <source>
        <strain evidence="2 5">LIM1759</strain>
    </source>
</reference>
<dbReference type="EMBL" id="QHGU01000044">
    <property type="protein sequence ID" value="PZM55420.1"/>
    <property type="molecule type" value="Genomic_DNA"/>
</dbReference>
<dbReference type="Proteomes" id="UP000224303">
    <property type="component" value="Unassembled WGS sequence"/>
</dbReference>
<dbReference type="Proteomes" id="UP000191171">
    <property type="component" value="Unassembled WGS sequence"/>
</dbReference>
<reference evidence="3 6" key="2">
    <citation type="submission" date="2017-10" db="EMBL/GenBank/DDBJ databases">
        <title>Draft genomes of the Enterococcus faecium isolated from human feces before and after Helicobacter pylori eradication therapy.</title>
        <authorList>
            <person name="Prianichniikov N.A."/>
            <person name="Glushchenko O.E."/>
            <person name="Malakhova M.V."/>
        </authorList>
    </citation>
    <scope>NUCLEOTIDE SEQUENCE [LARGE SCALE GENOMIC DNA]</scope>
    <source>
        <strain evidence="3 6">Hp_5-7</strain>
    </source>
</reference>
<accession>A0A1M2WJM2</accession>
<evidence type="ECO:0000313" key="4">
    <source>
        <dbReference type="EMBL" id="PZM55420.1"/>
    </source>
</evidence>
<comment type="caution">
    <text evidence="3">The sequence shown here is derived from an EMBL/GenBank/DDBJ whole genome shotgun (WGS) entry which is preliminary data.</text>
</comment>
<evidence type="ECO:0000313" key="7">
    <source>
        <dbReference type="Proteomes" id="UP000249070"/>
    </source>
</evidence>
<evidence type="ECO:0000313" key="8">
    <source>
        <dbReference type="Proteomes" id="UP000469871"/>
    </source>
</evidence>
<protein>
    <submittedName>
        <fullName evidence="3">Uncharacterized protein</fullName>
    </submittedName>
</protein>
<reference evidence="1 8" key="4">
    <citation type="submission" date="2019-10" db="EMBL/GenBank/DDBJ databases">
        <title>Evolutionary dynamics of vancomycin-resistant Enterococcus faecium during gastrointestinal tract colonization and bloodstream infection in immunocompromised pediatric patients.</title>
        <authorList>
            <person name="Chilambi G.S."/>
            <person name="Nordstrom H.R."/>
            <person name="Evans D.R."/>
            <person name="Ferrolino J."/>
            <person name="Hayden R.T."/>
            <person name="Maron G.M."/>
            <person name="Vo A.N."/>
            <person name="Gilmore M.S."/>
            <person name="Wolf J."/>
            <person name="Rosch J.W."/>
            <person name="Van Tyne D."/>
        </authorList>
    </citation>
    <scope>NUCLEOTIDE SEQUENCE [LARGE SCALE GENOMIC DNA]</scope>
    <source>
        <strain evidence="1 8">VRECG27</strain>
    </source>
</reference>
<dbReference type="RefSeq" id="WP_002294711.1">
    <property type="nucleotide sequence ID" value="NZ_AP026601.1"/>
</dbReference>
<dbReference type="EMBL" id="MVGJ01000021">
    <property type="protein sequence ID" value="OOL83241.1"/>
    <property type="molecule type" value="Genomic_DNA"/>
</dbReference>
<evidence type="ECO:0000313" key="6">
    <source>
        <dbReference type="Proteomes" id="UP000224303"/>
    </source>
</evidence>